<proteinExistence type="predicted"/>
<evidence type="ECO:0000313" key="2">
    <source>
        <dbReference type="Proteomes" id="UP001500063"/>
    </source>
</evidence>
<keyword evidence="2" id="KW-1185">Reference proteome</keyword>
<accession>A0ABP3GAW7</accession>
<gene>
    <name evidence="1" type="ORF">GCM10010319_12500</name>
</gene>
<comment type="caution">
    <text evidence="1">The sequence shown here is derived from an EMBL/GenBank/DDBJ whole genome shotgun (WGS) entry which is preliminary data.</text>
</comment>
<evidence type="ECO:0000313" key="1">
    <source>
        <dbReference type="EMBL" id="GAA0338041.1"/>
    </source>
</evidence>
<dbReference type="Proteomes" id="UP001500063">
    <property type="component" value="Unassembled WGS sequence"/>
</dbReference>
<protein>
    <submittedName>
        <fullName evidence="1">Uncharacterized protein</fullName>
    </submittedName>
</protein>
<dbReference type="RefSeq" id="WP_344116831.1">
    <property type="nucleotide sequence ID" value="NZ_BAAABW010000007.1"/>
</dbReference>
<name>A0ABP3GAW7_9ACTN</name>
<dbReference type="EMBL" id="BAAABW010000007">
    <property type="protein sequence ID" value="GAA0338041.1"/>
    <property type="molecule type" value="Genomic_DNA"/>
</dbReference>
<organism evidence="1 2">
    <name type="scientific">Streptomyces blastmyceticus</name>
    <dbReference type="NCBI Taxonomy" id="68180"/>
    <lineage>
        <taxon>Bacteria</taxon>
        <taxon>Bacillati</taxon>
        <taxon>Actinomycetota</taxon>
        <taxon>Actinomycetes</taxon>
        <taxon>Kitasatosporales</taxon>
        <taxon>Streptomycetaceae</taxon>
        <taxon>Streptomyces</taxon>
    </lineage>
</organism>
<sequence>MDLDPDHSSARGDQEALRRLLLSTVEKAGLPGPPPELSLPLRPAAVEAARLAGREHPLAQERAAELARRLGEASAALPPEAATGPVEWPVELADPDELPHLRRAVARSTELPPTAALVRWRPADQAVFASAVRLLDAVWPRMLGELRATVAQVALLDGAAVDGHTDTTVPGAVLIGRHLLSSTPAGLPASVGLAEALVYEGTRSRCAAAAAARGPFPAAEGDGACHRAVGLARCVLLYERLLEAGPAAEPAMEERYGRLRAELGSAAGGGRLLARIDRLTA</sequence>
<reference evidence="2" key="1">
    <citation type="journal article" date="2019" name="Int. J. Syst. Evol. Microbiol.">
        <title>The Global Catalogue of Microorganisms (GCM) 10K type strain sequencing project: providing services to taxonomists for standard genome sequencing and annotation.</title>
        <authorList>
            <consortium name="The Broad Institute Genomics Platform"/>
            <consortium name="The Broad Institute Genome Sequencing Center for Infectious Disease"/>
            <person name="Wu L."/>
            <person name="Ma J."/>
        </authorList>
    </citation>
    <scope>NUCLEOTIDE SEQUENCE [LARGE SCALE GENOMIC DNA]</scope>
    <source>
        <strain evidence="2">JCM 4565</strain>
    </source>
</reference>